<gene>
    <name evidence="1" type="ORF">PIB30_090519</name>
</gene>
<accession>A0ABU6ZTK7</accession>
<name>A0ABU6ZTK7_9FABA</name>
<keyword evidence="2" id="KW-1185">Reference proteome</keyword>
<organism evidence="1 2">
    <name type="scientific">Stylosanthes scabra</name>
    <dbReference type="NCBI Taxonomy" id="79078"/>
    <lineage>
        <taxon>Eukaryota</taxon>
        <taxon>Viridiplantae</taxon>
        <taxon>Streptophyta</taxon>
        <taxon>Embryophyta</taxon>
        <taxon>Tracheophyta</taxon>
        <taxon>Spermatophyta</taxon>
        <taxon>Magnoliopsida</taxon>
        <taxon>eudicotyledons</taxon>
        <taxon>Gunneridae</taxon>
        <taxon>Pentapetalae</taxon>
        <taxon>rosids</taxon>
        <taxon>fabids</taxon>
        <taxon>Fabales</taxon>
        <taxon>Fabaceae</taxon>
        <taxon>Papilionoideae</taxon>
        <taxon>50 kb inversion clade</taxon>
        <taxon>dalbergioids sensu lato</taxon>
        <taxon>Dalbergieae</taxon>
        <taxon>Pterocarpus clade</taxon>
        <taxon>Stylosanthes</taxon>
    </lineage>
</organism>
<sequence length="179" mass="19702">MVSLLPSPTYDNKNPRVTCGHCLDLLLGRFGLRTTWESSRITCALCPSCAICQITHVWRGLWTYNVERDLKGSKWVHKGDVHGLGHLLLLHSNTPKPQKAPKSPSTPKLCLASLNPQPPSIRPSSFVLGSIYASFILRRRVLRLSRSLAPSALLSPSLGVLSVNHSENPSRRCSPFADA</sequence>
<dbReference type="Proteomes" id="UP001341840">
    <property type="component" value="Unassembled WGS sequence"/>
</dbReference>
<comment type="caution">
    <text evidence="1">The sequence shown here is derived from an EMBL/GenBank/DDBJ whole genome shotgun (WGS) entry which is preliminary data.</text>
</comment>
<dbReference type="EMBL" id="JASCZI010273614">
    <property type="protein sequence ID" value="MED6225101.1"/>
    <property type="molecule type" value="Genomic_DNA"/>
</dbReference>
<reference evidence="1 2" key="1">
    <citation type="journal article" date="2023" name="Plants (Basel)">
        <title>Bridging the Gap: Combining Genomics and Transcriptomics Approaches to Understand Stylosanthes scabra, an Orphan Legume from the Brazilian Caatinga.</title>
        <authorList>
            <person name="Ferreira-Neto J.R.C."/>
            <person name="da Silva M.D."/>
            <person name="Binneck E."/>
            <person name="de Melo N.F."/>
            <person name="da Silva R.H."/>
            <person name="de Melo A.L.T.M."/>
            <person name="Pandolfi V."/>
            <person name="Bustamante F.O."/>
            <person name="Brasileiro-Vidal A.C."/>
            <person name="Benko-Iseppon A.M."/>
        </authorList>
    </citation>
    <scope>NUCLEOTIDE SEQUENCE [LARGE SCALE GENOMIC DNA]</scope>
    <source>
        <tissue evidence="1">Leaves</tissue>
    </source>
</reference>
<protein>
    <submittedName>
        <fullName evidence="1">Uncharacterized protein</fullName>
    </submittedName>
</protein>
<evidence type="ECO:0000313" key="2">
    <source>
        <dbReference type="Proteomes" id="UP001341840"/>
    </source>
</evidence>
<evidence type="ECO:0000313" key="1">
    <source>
        <dbReference type="EMBL" id="MED6225101.1"/>
    </source>
</evidence>
<proteinExistence type="predicted"/>